<evidence type="ECO:0000313" key="1">
    <source>
        <dbReference type="EMBL" id="KAJ8551357.1"/>
    </source>
</evidence>
<dbReference type="EMBL" id="JAJAGQ010000010">
    <property type="protein sequence ID" value="KAJ8551357.1"/>
    <property type="molecule type" value="Genomic_DNA"/>
</dbReference>
<protein>
    <submittedName>
        <fullName evidence="1">Uncharacterized protein</fullName>
    </submittedName>
</protein>
<name>A0A9Q1M425_9SOLA</name>
<organism evidence="1 2">
    <name type="scientific">Anisodus acutangulus</name>
    <dbReference type="NCBI Taxonomy" id="402998"/>
    <lineage>
        <taxon>Eukaryota</taxon>
        <taxon>Viridiplantae</taxon>
        <taxon>Streptophyta</taxon>
        <taxon>Embryophyta</taxon>
        <taxon>Tracheophyta</taxon>
        <taxon>Spermatophyta</taxon>
        <taxon>Magnoliopsida</taxon>
        <taxon>eudicotyledons</taxon>
        <taxon>Gunneridae</taxon>
        <taxon>Pentapetalae</taxon>
        <taxon>asterids</taxon>
        <taxon>lamiids</taxon>
        <taxon>Solanales</taxon>
        <taxon>Solanaceae</taxon>
        <taxon>Solanoideae</taxon>
        <taxon>Hyoscyameae</taxon>
        <taxon>Anisodus</taxon>
    </lineage>
</organism>
<evidence type="ECO:0000313" key="2">
    <source>
        <dbReference type="Proteomes" id="UP001152561"/>
    </source>
</evidence>
<sequence>MSLNNKHFKFIKADHFLFSGKIELQSALMSLITDDIHQSREPILNNFSHIFELHNYLSKRCKKILETSEV</sequence>
<accession>A0A9Q1M425</accession>
<dbReference type="AlphaFoldDB" id="A0A9Q1M425"/>
<proteinExistence type="predicted"/>
<dbReference type="Proteomes" id="UP001152561">
    <property type="component" value="Unassembled WGS sequence"/>
</dbReference>
<keyword evidence="2" id="KW-1185">Reference proteome</keyword>
<reference evidence="2" key="1">
    <citation type="journal article" date="2023" name="Proc. Natl. Acad. Sci. U.S.A.">
        <title>Genomic and structural basis for evolution of tropane alkaloid biosynthesis.</title>
        <authorList>
            <person name="Wanga Y.-J."/>
            <person name="Taina T."/>
            <person name="Yua J.-Y."/>
            <person name="Lia J."/>
            <person name="Xua B."/>
            <person name="Chenc J."/>
            <person name="D'Auriad J.C."/>
            <person name="Huanga J.-P."/>
            <person name="Huanga S.-X."/>
        </authorList>
    </citation>
    <scope>NUCLEOTIDE SEQUENCE [LARGE SCALE GENOMIC DNA]</scope>
    <source>
        <strain evidence="2">cv. KIB-2019</strain>
    </source>
</reference>
<comment type="caution">
    <text evidence="1">The sequence shown here is derived from an EMBL/GenBank/DDBJ whole genome shotgun (WGS) entry which is preliminary data.</text>
</comment>
<gene>
    <name evidence="1" type="ORF">K7X08_000727</name>
</gene>